<gene>
    <name evidence="3" type="ORF">QR721_12520</name>
</gene>
<dbReference type="PANTHER" id="PTHR21530:SF7">
    <property type="entry name" value="TRAB DOMAIN-CONTAINING PROTEIN"/>
    <property type="match status" value="1"/>
</dbReference>
<evidence type="ECO:0000256" key="2">
    <source>
        <dbReference type="SAM" id="Phobius"/>
    </source>
</evidence>
<keyword evidence="2" id="KW-1133">Transmembrane helix</keyword>
<feature type="transmembrane region" description="Helical" evidence="2">
    <location>
        <begin position="312"/>
        <end position="334"/>
    </location>
</feature>
<name>A0ABY9KUE1_9BACI</name>
<evidence type="ECO:0000256" key="1">
    <source>
        <dbReference type="SAM" id="MobiDB-lite"/>
    </source>
</evidence>
<protein>
    <submittedName>
        <fullName evidence="3">TraB/GumN family protein</fullName>
    </submittedName>
</protein>
<dbReference type="InterPro" id="IPR005230">
    <property type="entry name" value="TraB_bac"/>
</dbReference>
<feature type="transmembrane region" description="Helical" evidence="2">
    <location>
        <begin position="274"/>
        <end position="292"/>
    </location>
</feature>
<evidence type="ECO:0000313" key="3">
    <source>
        <dbReference type="EMBL" id="WLV24450.1"/>
    </source>
</evidence>
<dbReference type="EMBL" id="CP129113">
    <property type="protein sequence ID" value="WLV24450.1"/>
    <property type="molecule type" value="Genomic_DNA"/>
</dbReference>
<dbReference type="NCBIfam" id="TIGR00261">
    <property type="entry name" value="traB"/>
    <property type="match status" value="1"/>
</dbReference>
<dbReference type="InterPro" id="IPR046345">
    <property type="entry name" value="TraB_PrgY-like"/>
</dbReference>
<reference evidence="3" key="1">
    <citation type="submission" date="2023-06" db="EMBL/GenBank/DDBJ databases">
        <title>A Treasure from Seagulls: Isolation and Description of Aciduricobacillus qingdaonensis gen. nov., sp. nov., a Rare Obligately Uric Acid-utilizing Member in the Family Bacillaceae.</title>
        <authorList>
            <person name="Liu W."/>
            <person name="Wang B."/>
        </authorList>
    </citation>
    <scope>NUCLEOTIDE SEQUENCE</scope>
    <source>
        <strain evidence="3">44XB</strain>
    </source>
</reference>
<dbReference type="RefSeq" id="WP_348027484.1">
    <property type="nucleotide sequence ID" value="NZ_CP129113.1"/>
</dbReference>
<organism evidence="3 4">
    <name type="scientific">Aciduricibacillus chroicocephali</name>
    <dbReference type="NCBI Taxonomy" id="3054939"/>
    <lineage>
        <taxon>Bacteria</taxon>
        <taxon>Bacillati</taxon>
        <taxon>Bacillota</taxon>
        <taxon>Bacilli</taxon>
        <taxon>Bacillales</taxon>
        <taxon>Bacillaceae</taxon>
        <taxon>Aciduricibacillus</taxon>
    </lineage>
</organism>
<accession>A0ABY9KUE1</accession>
<dbReference type="Pfam" id="PF01963">
    <property type="entry name" value="TraB_PrgY_gumN"/>
    <property type="match status" value="1"/>
</dbReference>
<dbReference type="PANTHER" id="PTHR21530">
    <property type="entry name" value="PHEROMONE SHUTDOWN PROTEIN"/>
    <property type="match status" value="1"/>
</dbReference>
<dbReference type="InterPro" id="IPR002816">
    <property type="entry name" value="TraB/PrgY/GumN_fam"/>
</dbReference>
<feature type="transmembrane region" description="Helical" evidence="2">
    <location>
        <begin position="385"/>
        <end position="412"/>
    </location>
</feature>
<proteinExistence type="predicted"/>
<dbReference type="Proteomes" id="UP001180087">
    <property type="component" value="Chromosome"/>
</dbReference>
<keyword evidence="2" id="KW-0812">Transmembrane</keyword>
<dbReference type="CDD" id="cd14726">
    <property type="entry name" value="TraB_PrgY-like"/>
    <property type="match status" value="1"/>
</dbReference>
<feature type="region of interest" description="Disordered" evidence="1">
    <location>
        <begin position="1"/>
        <end position="29"/>
    </location>
</feature>
<evidence type="ECO:0000313" key="4">
    <source>
        <dbReference type="Proteomes" id="UP001180087"/>
    </source>
</evidence>
<keyword evidence="4" id="KW-1185">Reference proteome</keyword>
<sequence length="415" mass="45933">MSENELNENKLSIEPAEPEEIPAENSIPEEQNITRIHVNGKECILIGTAHVSRHSAEQVKAVIERERPDSVCVELDEGRYQSITDGKKWSNMDIFSVIKEKKATLLLMNLAISAFQKRMADQFNIQPGQEMIQGIESAKEVGAELVLADREIQTTFTRIWHGMGLKGKAALMTQLVGGVFTNEKISEEDLEKMKQQDMIDSVLQEISGAFPELKTHLIDERDQYLAQKIKDAPGEKVVAVLGAAHVPGIRQEIQKDHDLDALVEKPQKSKWPKVVGWMIPIAVIAMIIYTFIYNPDIGYQQALSWALWHGGLSGLGAALAFGHPLAILTAFVLAPFTSLNPMIAAGWFAGFAQAYVKKPTVGDFESLASDVTTFKGFWNNKVTRVLLVIVLANIGSSLGTFIGGLDVVRLFFQHL</sequence>
<keyword evidence="2" id="KW-0472">Membrane</keyword>